<dbReference type="PROSITE" id="PS50943">
    <property type="entry name" value="HTH_CROC1"/>
    <property type="match status" value="1"/>
</dbReference>
<organism evidence="3 4">
    <name type="scientific">Micromonospora saelicesensis</name>
    <dbReference type="NCBI Taxonomy" id="285676"/>
    <lineage>
        <taxon>Bacteria</taxon>
        <taxon>Bacillati</taxon>
        <taxon>Actinomycetota</taxon>
        <taxon>Actinomycetes</taxon>
        <taxon>Micromonosporales</taxon>
        <taxon>Micromonosporaceae</taxon>
        <taxon>Micromonospora</taxon>
    </lineage>
</organism>
<dbReference type="InterPro" id="IPR050807">
    <property type="entry name" value="TransReg_Diox_bact_type"/>
</dbReference>
<dbReference type="PANTHER" id="PTHR46797">
    <property type="entry name" value="HTH-TYPE TRANSCRIPTIONAL REGULATOR"/>
    <property type="match status" value="1"/>
</dbReference>
<name>A0A328ND31_9ACTN</name>
<dbReference type="SUPFAM" id="SSF47413">
    <property type="entry name" value="lambda repressor-like DNA-binding domains"/>
    <property type="match status" value="1"/>
</dbReference>
<dbReference type="EMBL" id="PYAG01000041">
    <property type="protein sequence ID" value="RAO26578.1"/>
    <property type="molecule type" value="Genomic_DNA"/>
</dbReference>
<evidence type="ECO:0000313" key="3">
    <source>
        <dbReference type="EMBL" id="RAO26578.1"/>
    </source>
</evidence>
<protein>
    <recommendedName>
        <fullName evidence="2">HTH cro/C1-type domain-containing protein</fullName>
    </recommendedName>
</protein>
<dbReference type="GO" id="GO:0003700">
    <property type="term" value="F:DNA-binding transcription factor activity"/>
    <property type="evidence" value="ECO:0007669"/>
    <property type="project" value="TreeGrafter"/>
</dbReference>
<keyword evidence="1" id="KW-0238">DNA-binding</keyword>
<dbReference type="Proteomes" id="UP000249419">
    <property type="component" value="Unassembled WGS sequence"/>
</dbReference>
<evidence type="ECO:0000259" key="2">
    <source>
        <dbReference type="PROSITE" id="PS50943"/>
    </source>
</evidence>
<feature type="domain" description="HTH cro/C1-type" evidence="2">
    <location>
        <begin position="12"/>
        <end position="66"/>
    </location>
</feature>
<evidence type="ECO:0000256" key="1">
    <source>
        <dbReference type="ARBA" id="ARBA00023125"/>
    </source>
</evidence>
<comment type="caution">
    <text evidence="3">The sequence shown here is derived from an EMBL/GenBank/DDBJ whole genome shotgun (WGS) entry which is preliminary data.</text>
</comment>
<dbReference type="AlphaFoldDB" id="A0A328ND31"/>
<sequence>MDEQPGGLGRAIQVRRAELGLKRKELAERALLSYPYLSELETGTKTPSAKALRQLADALELSQAELLERADARPVRVNQRLKAGPAWGGLPPGSIATGAADLSGTHDSALELEQLGRVADIVAATVRAELAAWARTSLPALIRDEVRRALDEEGRKSK</sequence>
<dbReference type="CDD" id="cd00093">
    <property type="entry name" value="HTH_XRE"/>
    <property type="match status" value="1"/>
</dbReference>
<gene>
    <name evidence="3" type="ORF">PSN13_06606</name>
</gene>
<dbReference type="GO" id="GO:0003677">
    <property type="term" value="F:DNA binding"/>
    <property type="evidence" value="ECO:0007669"/>
    <property type="project" value="UniProtKB-KW"/>
</dbReference>
<dbReference type="SMART" id="SM00530">
    <property type="entry name" value="HTH_XRE"/>
    <property type="match status" value="1"/>
</dbReference>
<dbReference type="GO" id="GO:0005829">
    <property type="term" value="C:cytosol"/>
    <property type="evidence" value="ECO:0007669"/>
    <property type="project" value="TreeGrafter"/>
</dbReference>
<dbReference type="InterPro" id="IPR001387">
    <property type="entry name" value="Cro/C1-type_HTH"/>
</dbReference>
<reference evidence="3 4" key="1">
    <citation type="submission" date="2018-03" db="EMBL/GenBank/DDBJ databases">
        <title>Defining the species Micromonospora saelicesensis and Micromonospora noduli under the framework of genomics.</title>
        <authorList>
            <person name="Riesco R."/>
            <person name="Trujillo M.E."/>
        </authorList>
    </citation>
    <scope>NUCLEOTIDE SEQUENCE [LARGE SCALE GENOMIC DNA]</scope>
    <source>
        <strain evidence="3 4">PSN13</strain>
    </source>
</reference>
<dbReference type="Pfam" id="PF01381">
    <property type="entry name" value="HTH_3"/>
    <property type="match status" value="1"/>
</dbReference>
<dbReference type="InterPro" id="IPR010982">
    <property type="entry name" value="Lambda_DNA-bd_dom_sf"/>
</dbReference>
<evidence type="ECO:0000313" key="4">
    <source>
        <dbReference type="Proteomes" id="UP000249419"/>
    </source>
</evidence>
<accession>A0A328ND31</accession>
<dbReference type="Gene3D" id="1.10.260.40">
    <property type="entry name" value="lambda repressor-like DNA-binding domains"/>
    <property type="match status" value="1"/>
</dbReference>
<dbReference type="PANTHER" id="PTHR46797:SF1">
    <property type="entry name" value="METHYLPHOSPHONATE SYNTHASE"/>
    <property type="match status" value="1"/>
</dbReference>
<proteinExistence type="predicted"/>